<protein>
    <recommendedName>
        <fullName evidence="4">Dopa 4,5-dioxygenase</fullName>
    </recommendedName>
</protein>
<organism evidence="2 3">
    <name type="scientific">Gymnopus androsaceus JB14</name>
    <dbReference type="NCBI Taxonomy" id="1447944"/>
    <lineage>
        <taxon>Eukaryota</taxon>
        <taxon>Fungi</taxon>
        <taxon>Dikarya</taxon>
        <taxon>Basidiomycota</taxon>
        <taxon>Agaricomycotina</taxon>
        <taxon>Agaricomycetes</taxon>
        <taxon>Agaricomycetidae</taxon>
        <taxon>Agaricales</taxon>
        <taxon>Marasmiineae</taxon>
        <taxon>Omphalotaceae</taxon>
        <taxon>Gymnopus</taxon>
    </lineage>
</organism>
<evidence type="ECO:0000256" key="1">
    <source>
        <dbReference type="SAM" id="MobiDB-lite"/>
    </source>
</evidence>
<dbReference type="AlphaFoldDB" id="A0A6A4IDD8"/>
<dbReference type="PANTHER" id="PTHR36423:SF2">
    <property type="entry name" value="AFR070WP"/>
    <property type="match status" value="1"/>
</dbReference>
<feature type="region of interest" description="Disordered" evidence="1">
    <location>
        <begin position="1"/>
        <end position="20"/>
    </location>
</feature>
<gene>
    <name evidence="2" type="ORF">BT96DRAFT_367168</name>
</gene>
<dbReference type="InterPro" id="IPR023389">
    <property type="entry name" value="DOPA-like_sf"/>
</dbReference>
<sequence>MEDHPMGPHPTGTFQVDTFNPHETGTLMTWLVMHRGPLSVLIHPNTDDELKSHTEHATWMGERWPVNSGMLQANFRHHTLPRSASQSPSAPK</sequence>
<dbReference type="OrthoDB" id="9970095at2759"/>
<dbReference type="Pfam" id="PF08883">
    <property type="entry name" value="DOPA_dioxygen"/>
    <property type="match status" value="1"/>
</dbReference>
<dbReference type="InterPro" id="IPR014980">
    <property type="entry name" value="DOPA_dioxygen"/>
</dbReference>
<dbReference type="SUPFAM" id="SSF143410">
    <property type="entry name" value="DOPA-like"/>
    <property type="match status" value="1"/>
</dbReference>
<reference evidence="2" key="1">
    <citation type="journal article" date="2019" name="Environ. Microbiol.">
        <title>Fungal ecological strategies reflected in gene transcription - a case study of two litter decomposers.</title>
        <authorList>
            <person name="Barbi F."/>
            <person name="Kohler A."/>
            <person name="Barry K."/>
            <person name="Baskaran P."/>
            <person name="Daum C."/>
            <person name="Fauchery L."/>
            <person name="Ihrmark K."/>
            <person name="Kuo A."/>
            <person name="LaButti K."/>
            <person name="Lipzen A."/>
            <person name="Morin E."/>
            <person name="Grigoriev I.V."/>
            <person name="Henrissat B."/>
            <person name="Lindahl B."/>
            <person name="Martin F."/>
        </authorList>
    </citation>
    <scope>NUCLEOTIDE SEQUENCE</scope>
    <source>
        <strain evidence="2">JB14</strain>
    </source>
</reference>
<name>A0A6A4IDD8_9AGAR</name>
<dbReference type="PANTHER" id="PTHR36423">
    <property type="entry name" value="AFR070WP"/>
    <property type="match status" value="1"/>
</dbReference>
<evidence type="ECO:0000313" key="2">
    <source>
        <dbReference type="EMBL" id="KAE9410222.1"/>
    </source>
</evidence>
<dbReference type="EMBL" id="ML769385">
    <property type="protein sequence ID" value="KAE9410222.1"/>
    <property type="molecule type" value="Genomic_DNA"/>
</dbReference>
<accession>A0A6A4IDD8</accession>
<evidence type="ECO:0000313" key="3">
    <source>
        <dbReference type="Proteomes" id="UP000799118"/>
    </source>
</evidence>
<dbReference type="Proteomes" id="UP000799118">
    <property type="component" value="Unassembled WGS sequence"/>
</dbReference>
<evidence type="ECO:0008006" key="4">
    <source>
        <dbReference type="Google" id="ProtNLM"/>
    </source>
</evidence>
<keyword evidence="3" id="KW-1185">Reference proteome</keyword>
<proteinExistence type="predicted"/>
<dbReference type="Gene3D" id="3.30.70.1240">
    <property type="entry name" value="DOPA-like domains"/>
    <property type="match status" value="1"/>
</dbReference>